<organism evidence="1 2">
    <name type="scientific">Nocardia macrotermitis</name>
    <dbReference type="NCBI Taxonomy" id="2585198"/>
    <lineage>
        <taxon>Bacteria</taxon>
        <taxon>Bacillati</taxon>
        <taxon>Actinomycetota</taxon>
        <taxon>Actinomycetes</taxon>
        <taxon>Mycobacteriales</taxon>
        <taxon>Nocardiaceae</taxon>
        <taxon>Nocardia</taxon>
    </lineage>
</organism>
<keyword evidence="2" id="KW-1185">Reference proteome</keyword>
<proteinExistence type="predicted"/>
<gene>
    <name evidence="1" type="ORF">NRB20_05590</name>
</gene>
<sequence>MLLALLISGLCATGSAAAGILGSAASYAGNI</sequence>
<reference evidence="1 2" key="1">
    <citation type="submission" date="2019-10" db="EMBL/GenBank/DDBJ databases">
        <title>Nocardia macrotermitis sp. nov. and Nocardia aurantia sp. nov., isolated from the gut of fungus growing-termite Macrotermes natalensis.</title>
        <authorList>
            <person name="Benndorf R."/>
            <person name="Schwitalla J."/>
            <person name="Martin K."/>
            <person name="De Beer W."/>
            <person name="Kaster A.-K."/>
            <person name="Vollmers J."/>
            <person name="Poulsen M."/>
            <person name="Beemelmanns C."/>
        </authorList>
    </citation>
    <scope>NUCLEOTIDE SEQUENCE [LARGE SCALE GENOMIC DNA]</scope>
    <source>
        <strain evidence="1 2">RB20</strain>
    </source>
</reference>
<protein>
    <submittedName>
        <fullName evidence="1">Uncharacterized protein</fullName>
    </submittedName>
</protein>
<dbReference type="Proteomes" id="UP000438448">
    <property type="component" value="Unassembled WGS sequence"/>
</dbReference>
<dbReference type="AlphaFoldDB" id="A0A7K0CVI5"/>
<comment type="caution">
    <text evidence="1">The sequence shown here is derived from an EMBL/GenBank/DDBJ whole genome shotgun (WGS) entry which is preliminary data.</text>
</comment>
<dbReference type="EMBL" id="WEGK01000001">
    <property type="protein sequence ID" value="MQY17495.1"/>
    <property type="molecule type" value="Genomic_DNA"/>
</dbReference>
<evidence type="ECO:0000313" key="1">
    <source>
        <dbReference type="EMBL" id="MQY17495.1"/>
    </source>
</evidence>
<accession>A0A7K0CVI5</accession>
<evidence type="ECO:0000313" key="2">
    <source>
        <dbReference type="Proteomes" id="UP000438448"/>
    </source>
</evidence>
<name>A0A7K0CVI5_9NOCA</name>